<sequence>MLIGNAAKAGVRFLTYDSIKQVLRRPDVRFTVYDTLRSLVQGTLEPGTSLPFAYSFGLGMAAGIVIVYSTMPLDVVKTRMQGSSPLHAAKDRG</sequence>
<proteinExistence type="predicted"/>
<comment type="caution">
    <text evidence="1">The sequence shown here is derived from an EMBL/GenBank/DDBJ whole genome shotgun (WGS) entry which is preliminary data.</text>
</comment>
<keyword evidence="2" id="KW-1185">Reference proteome</keyword>
<name>A0ACC1HB32_9FUNG</name>
<accession>A0ACC1HB32</accession>
<organism evidence="1 2">
    <name type="scientific">Spiromyces aspiralis</name>
    <dbReference type="NCBI Taxonomy" id="68401"/>
    <lineage>
        <taxon>Eukaryota</taxon>
        <taxon>Fungi</taxon>
        <taxon>Fungi incertae sedis</taxon>
        <taxon>Zoopagomycota</taxon>
        <taxon>Kickxellomycotina</taxon>
        <taxon>Kickxellomycetes</taxon>
        <taxon>Kickxellales</taxon>
        <taxon>Kickxellaceae</taxon>
        <taxon>Spiromyces</taxon>
    </lineage>
</organism>
<feature type="non-terminal residue" evidence="1">
    <location>
        <position position="93"/>
    </location>
</feature>
<reference evidence="1" key="1">
    <citation type="submission" date="2022-06" db="EMBL/GenBank/DDBJ databases">
        <title>Phylogenomic reconstructions and comparative analyses of Kickxellomycotina fungi.</title>
        <authorList>
            <person name="Reynolds N.K."/>
            <person name="Stajich J.E."/>
            <person name="Barry K."/>
            <person name="Grigoriev I.V."/>
            <person name="Crous P."/>
            <person name="Smith M.E."/>
        </authorList>
    </citation>
    <scope>NUCLEOTIDE SEQUENCE</scope>
    <source>
        <strain evidence="1">RSA 2271</strain>
    </source>
</reference>
<dbReference type="Proteomes" id="UP001145114">
    <property type="component" value="Unassembled WGS sequence"/>
</dbReference>
<dbReference type="EMBL" id="JAMZIH010008192">
    <property type="protein sequence ID" value="KAJ1672550.1"/>
    <property type="molecule type" value="Genomic_DNA"/>
</dbReference>
<gene>
    <name evidence="1" type="ORF">EV182_006957</name>
</gene>
<protein>
    <submittedName>
        <fullName evidence="1">Uncharacterized protein</fullName>
    </submittedName>
</protein>
<evidence type="ECO:0000313" key="1">
    <source>
        <dbReference type="EMBL" id="KAJ1672550.1"/>
    </source>
</evidence>
<evidence type="ECO:0000313" key="2">
    <source>
        <dbReference type="Proteomes" id="UP001145114"/>
    </source>
</evidence>